<dbReference type="InterPro" id="IPR042104">
    <property type="entry name" value="PKS_dehydratase_sf"/>
</dbReference>
<dbReference type="AlphaFoldDB" id="A0A9X0ASW7"/>
<dbReference type="EMBL" id="JAPEIS010000003">
    <property type="protein sequence ID" value="KAJ8068140.1"/>
    <property type="molecule type" value="Genomic_DNA"/>
</dbReference>
<proteinExistence type="predicted"/>
<accession>A0A9X0ASW7</accession>
<name>A0A9X0ASW7_9HELO</name>
<dbReference type="Proteomes" id="UP001152300">
    <property type="component" value="Unassembled WGS sequence"/>
</dbReference>
<dbReference type="Gene3D" id="3.10.129.110">
    <property type="entry name" value="Polyketide synthase dehydratase"/>
    <property type="match status" value="1"/>
</dbReference>
<organism evidence="1 2">
    <name type="scientific">Sclerotinia nivalis</name>
    <dbReference type="NCBI Taxonomy" id="352851"/>
    <lineage>
        <taxon>Eukaryota</taxon>
        <taxon>Fungi</taxon>
        <taxon>Dikarya</taxon>
        <taxon>Ascomycota</taxon>
        <taxon>Pezizomycotina</taxon>
        <taxon>Leotiomycetes</taxon>
        <taxon>Helotiales</taxon>
        <taxon>Sclerotiniaceae</taxon>
        <taxon>Sclerotinia</taxon>
    </lineage>
</organism>
<protein>
    <submittedName>
        <fullName evidence="1">Uncharacterized protein</fullName>
    </submittedName>
</protein>
<reference evidence="1" key="1">
    <citation type="submission" date="2022-11" db="EMBL/GenBank/DDBJ databases">
        <title>Genome Resource of Sclerotinia nivalis Strain SnTB1, a Plant Pathogen Isolated from American Ginseng.</title>
        <authorList>
            <person name="Fan S."/>
        </authorList>
    </citation>
    <scope>NUCLEOTIDE SEQUENCE</scope>
    <source>
        <strain evidence="1">SnTB1</strain>
    </source>
</reference>
<evidence type="ECO:0000313" key="1">
    <source>
        <dbReference type="EMBL" id="KAJ8068140.1"/>
    </source>
</evidence>
<sequence>MLSKGHAMNNYGVTSSFLYADMAFTVAKHILEKGLPSSANIGMNVANFDYHEPVVKHRNPIEAQSIVVSVEADLKKGKPISTPPNRAASNSVVHAFKIIAKESAITSKY</sequence>
<comment type="caution">
    <text evidence="1">The sequence shown here is derived from an EMBL/GenBank/DDBJ whole genome shotgun (WGS) entry which is preliminary data.</text>
</comment>
<keyword evidence="2" id="KW-1185">Reference proteome</keyword>
<gene>
    <name evidence="1" type="ORF">OCU04_003711</name>
</gene>
<evidence type="ECO:0000313" key="2">
    <source>
        <dbReference type="Proteomes" id="UP001152300"/>
    </source>
</evidence>
<dbReference type="OrthoDB" id="329835at2759"/>